<accession>A0A4W3GZB4</accession>
<keyword evidence="9" id="KW-1185">Reference proteome</keyword>
<dbReference type="AlphaFoldDB" id="A0A4W3GZB4"/>
<name>A0A4W3GZB4_CALMI</name>
<dbReference type="PROSITE" id="PS01238">
    <property type="entry name" value="GDA1_CD39_NTPASE"/>
    <property type="match status" value="1"/>
</dbReference>
<reference evidence="8" key="4">
    <citation type="submission" date="2025-08" db="UniProtKB">
        <authorList>
            <consortium name="Ensembl"/>
        </authorList>
    </citation>
    <scope>IDENTIFICATION</scope>
</reference>
<reference evidence="8" key="5">
    <citation type="submission" date="2025-09" db="UniProtKB">
        <authorList>
            <consortium name="Ensembl"/>
        </authorList>
    </citation>
    <scope>IDENTIFICATION</scope>
</reference>
<dbReference type="STRING" id="7868.ENSCMIP00000009753"/>
<evidence type="ECO:0000256" key="3">
    <source>
        <dbReference type="ARBA" id="ARBA00038863"/>
    </source>
</evidence>
<evidence type="ECO:0000256" key="4">
    <source>
        <dbReference type="PIRSR" id="PIRSR600407-1"/>
    </source>
</evidence>
<dbReference type="GO" id="GO:0017110">
    <property type="term" value="F:nucleoside diphosphate phosphatase activity"/>
    <property type="evidence" value="ECO:0007669"/>
    <property type="project" value="UniProtKB-EC"/>
</dbReference>
<dbReference type="OMA" id="CLVENMN"/>
<dbReference type="Pfam" id="PF01150">
    <property type="entry name" value="GDA1_CD39"/>
    <property type="match status" value="1"/>
</dbReference>
<dbReference type="Ensembl" id="ENSCMIT00000010014.1">
    <property type="protein sequence ID" value="ENSCMIP00000009753.1"/>
    <property type="gene ID" value="ENSCMIG00000005150.1"/>
</dbReference>
<dbReference type="GeneTree" id="ENSGT01150000286963"/>
<evidence type="ECO:0000313" key="9">
    <source>
        <dbReference type="Proteomes" id="UP000314986"/>
    </source>
</evidence>
<evidence type="ECO:0000256" key="5">
    <source>
        <dbReference type="PIRSR" id="PIRSR600407-2"/>
    </source>
</evidence>
<evidence type="ECO:0000256" key="1">
    <source>
        <dbReference type="ARBA" id="ARBA00009283"/>
    </source>
</evidence>
<gene>
    <name evidence="8" type="primary">entpd6</name>
</gene>
<dbReference type="Gene3D" id="3.30.420.150">
    <property type="entry name" value="Exopolyphosphatase. Domain 2"/>
    <property type="match status" value="1"/>
</dbReference>
<keyword evidence="2 6" id="KW-0378">Hydrolase</keyword>
<dbReference type="InParanoid" id="A0A4W3GZB4"/>
<organism evidence="8 9">
    <name type="scientific">Callorhinchus milii</name>
    <name type="common">Ghost shark</name>
    <dbReference type="NCBI Taxonomy" id="7868"/>
    <lineage>
        <taxon>Eukaryota</taxon>
        <taxon>Metazoa</taxon>
        <taxon>Chordata</taxon>
        <taxon>Craniata</taxon>
        <taxon>Vertebrata</taxon>
        <taxon>Chondrichthyes</taxon>
        <taxon>Holocephali</taxon>
        <taxon>Chimaeriformes</taxon>
        <taxon>Callorhinchidae</taxon>
        <taxon>Callorhinchus</taxon>
    </lineage>
</organism>
<dbReference type="EC" id="3.6.1.6" evidence="3"/>
<sequence length="435" mass="49056">MKVPRIAFVFVIFLCIFIYYMYPKKLSQATQTGHVNPIPSVFYQSARLVFYGIMFDAGSTGTRIHVFKFTQKPNESLKLTEEIFKALKPGLSAYSDEPHLCMKNIQDLLDVAKNSIPSDFWANTPVALKATAGLRLLPAEKAEGLLDKVKEAFKTSPFLVRDDSVRIMDGTDEGISAWITVNFIKDYLHMSKPSSIGILDLGGGSTQITFSPHSDMTLQTSPIDYITSIQLFNRTKTLYSHSYLGLGLLSARLAILGGVESKPLKNGQELVSACLAPEYKGEWEHAEIVYKIKGQKPEEPLYNSCRARIEKILYKKLHKPEEVNNLLFYAFSYYYNRAVDAGLIDEEKGGTIKLQDYETAAKQVCQRMESSSTEKPFLCMDLIYINVLLEELGFQKDAVIKVTSSGKIQILFKNIVNYICLNMCLCGFFYSLQEK</sequence>
<protein>
    <recommendedName>
        <fullName evidence="3">nucleoside diphosphate phosphatase</fullName>
        <ecNumber evidence="3">3.6.1.6</ecNumber>
    </recommendedName>
</protein>
<keyword evidence="7" id="KW-1133">Transmembrane helix</keyword>
<reference evidence="9" key="2">
    <citation type="journal article" date="2007" name="PLoS Biol.">
        <title>Survey sequencing and comparative analysis of the elephant shark (Callorhinchus milii) genome.</title>
        <authorList>
            <person name="Venkatesh B."/>
            <person name="Kirkness E.F."/>
            <person name="Loh Y.H."/>
            <person name="Halpern A.L."/>
            <person name="Lee A.P."/>
            <person name="Johnson J."/>
            <person name="Dandona N."/>
            <person name="Viswanathan L.D."/>
            <person name="Tay A."/>
            <person name="Venter J.C."/>
            <person name="Strausberg R.L."/>
            <person name="Brenner S."/>
        </authorList>
    </citation>
    <scope>NUCLEOTIDE SEQUENCE [LARGE SCALE GENOMIC DNA]</scope>
</reference>
<evidence type="ECO:0000256" key="7">
    <source>
        <dbReference type="SAM" id="Phobius"/>
    </source>
</evidence>
<proteinExistence type="inferred from homology"/>
<feature type="transmembrane region" description="Helical" evidence="7">
    <location>
        <begin position="6"/>
        <end position="22"/>
    </location>
</feature>
<comment type="similarity">
    <text evidence="1 6">Belongs to the GDA1/CD39 NTPase family.</text>
</comment>
<dbReference type="GO" id="GO:0005794">
    <property type="term" value="C:Golgi apparatus"/>
    <property type="evidence" value="ECO:0007669"/>
    <property type="project" value="TreeGrafter"/>
</dbReference>
<keyword evidence="5" id="KW-0547">Nucleotide-binding</keyword>
<keyword evidence="5" id="KW-0067">ATP-binding</keyword>
<reference evidence="9" key="3">
    <citation type="journal article" date="2014" name="Nature">
        <title>Elephant shark genome provides unique insights into gnathostome evolution.</title>
        <authorList>
            <consortium name="International Elephant Shark Genome Sequencing Consortium"/>
            <person name="Venkatesh B."/>
            <person name="Lee A.P."/>
            <person name="Ravi V."/>
            <person name="Maurya A.K."/>
            <person name="Lian M.M."/>
            <person name="Swann J.B."/>
            <person name="Ohta Y."/>
            <person name="Flajnik M.F."/>
            <person name="Sutoh Y."/>
            <person name="Kasahara M."/>
            <person name="Hoon S."/>
            <person name="Gangu V."/>
            <person name="Roy S.W."/>
            <person name="Irimia M."/>
            <person name="Korzh V."/>
            <person name="Kondrychyn I."/>
            <person name="Lim Z.W."/>
            <person name="Tay B.H."/>
            <person name="Tohari S."/>
            <person name="Kong K.W."/>
            <person name="Ho S."/>
            <person name="Lorente-Galdos B."/>
            <person name="Quilez J."/>
            <person name="Marques-Bonet T."/>
            <person name="Raney B.J."/>
            <person name="Ingham P.W."/>
            <person name="Tay A."/>
            <person name="Hillier L.W."/>
            <person name="Minx P."/>
            <person name="Boehm T."/>
            <person name="Wilson R.K."/>
            <person name="Brenner S."/>
            <person name="Warren W.C."/>
        </authorList>
    </citation>
    <scope>NUCLEOTIDE SEQUENCE [LARGE SCALE GENOMIC DNA]</scope>
</reference>
<feature type="binding site" evidence="5">
    <location>
        <begin position="203"/>
        <end position="207"/>
    </location>
    <ligand>
        <name>ATP</name>
        <dbReference type="ChEBI" id="CHEBI:30616"/>
    </ligand>
</feature>
<dbReference type="Proteomes" id="UP000314986">
    <property type="component" value="Unassembled WGS sequence"/>
</dbReference>
<keyword evidence="7" id="KW-0812">Transmembrane</keyword>
<evidence type="ECO:0000313" key="8">
    <source>
        <dbReference type="Ensembl" id="ENSCMIP00000009753.1"/>
    </source>
</evidence>
<feature type="active site" description="Proton acceptor" evidence="4">
    <location>
        <position position="173"/>
    </location>
</feature>
<dbReference type="InterPro" id="IPR000407">
    <property type="entry name" value="GDA1_CD39_NTPase"/>
</dbReference>
<keyword evidence="7" id="KW-0472">Membrane</keyword>
<reference evidence="9" key="1">
    <citation type="journal article" date="2006" name="Science">
        <title>Ancient noncoding elements conserved in the human genome.</title>
        <authorList>
            <person name="Venkatesh B."/>
            <person name="Kirkness E.F."/>
            <person name="Loh Y.H."/>
            <person name="Halpern A.L."/>
            <person name="Lee A.P."/>
            <person name="Johnson J."/>
            <person name="Dandona N."/>
            <person name="Viswanathan L.D."/>
            <person name="Tay A."/>
            <person name="Venter J.C."/>
            <person name="Strausberg R.L."/>
            <person name="Brenner S."/>
        </authorList>
    </citation>
    <scope>NUCLEOTIDE SEQUENCE [LARGE SCALE GENOMIC DNA]</scope>
</reference>
<evidence type="ECO:0000256" key="6">
    <source>
        <dbReference type="RuleBase" id="RU003833"/>
    </source>
</evidence>
<dbReference type="PANTHER" id="PTHR11782:SF99">
    <property type="entry name" value="ECTONUCLEOSIDE TRIPHOSPHATE DIPHOSPHOHYDROLASE 6"/>
    <property type="match status" value="1"/>
</dbReference>
<dbReference type="PANTHER" id="PTHR11782">
    <property type="entry name" value="ADENOSINE/GUANOSINE DIPHOSPHATASE"/>
    <property type="match status" value="1"/>
</dbReference>
<evidence type="ECO:0000256" key="2">
    <source>
        <dbReference type="ARBA" id="ARBA00022801"/>
    </source>
</evidence>
<dbReference type="FunFam" id="3.30.420.40:FF:000052">
    <property type="entry name" value="Ectonucleoside triphosphate diphosphohydrolase 5"/>
    <property type="match status" value="1"/>
</dbReference>
<dbReference type="Gene3D" id="3.30.420.40">
    <property type="match status" value="1"/>
</dbReference>
<dbReference type="GO" id="GO:0005524">
    <property type="term" value="F:ATP binding"/>
    <property type="evidence" value="ECO:0007669"/>
    <property type="project" value="UniProtKB-KW"/>
</dbReference>